<dbReference type="EMBL" id="AQQV01000001">
    <property type="protein sequence ID" value="ORE89189.1"/>
    <property type="molecule type" value="Genomic_DNA"/>
</dbReference>
<gene>
    <name evidence="5" type="ORF">ATO7_04900</name>
</gene>
<keyword evidence="5" id="KW-0418">Kinase</keyword>
<proteinExistence type="predicted"/>
<reference evidence="5 6" key="1">
    <citation type="submission" date="2013-04" db="EMBL/GenBank/DDBJ databases">
        <title>Oceanococcus atlanticus 22II-S10r2 Genome Sequencing.</title>
        <authorList>
            <person name="Lai Q."/>
            <person name="Li G."/>
            <person name="Shao Z."/>
        </authorList>
    </citation>
    <scope>NUCLEOTIDE SEQUENCE [LARGE SCALE GENOMIC DNA]</scope>
    <source>
        <strain evidence="5 6">22II-S10r2</strain>
    </source>
</reference>
<dbReference type="InterPro" id="IPR035965">
    <property type="entry name" value="PAS-like_dom_sf"/>
</dbReference>
<dbReference type="InterPro" id="IPR000700">
    <property type="entry name" value="PAS-assoc_C"/>
</dbReference>
<organism evidence="5 6">
    <name type="scientific">Oceanococcus atlanticus</name>
    <dbReference type="NCBI Taxonomy" id="1317117"/>
    <lineage>
        <taxon>Bacteria</taxon>
        <taxon>Pseudomonadati</taxon>
        <taxon>Pseudomonadota</taxon>
        <taxon>Gammaproteobacteria</taxon>
        <taxon>Chromatiales</taxon>
        <taxon>Oceanococcaceae</taxon>
        <taxon>Oceanococcus</taxon>
    </lineage>
</organism>
<name>A0A1Y1SJ11_9GAMM</name>
<dbReference type="GO" id="GO:0006355">
    <property type="term" value="P:regulation of DNA-templated transcription"/>
    <property type="evidence" value="ECO:0007669"/>
    <property type="project" value="InterPro"/>
</dbReference>
<feature type="domain" description="PAS" evidence="3">
    <location>
        <begin position="293"/>
        <end position="337"/>
    </location>
</feature>
<keyword evidence="5" id="KW-0808">Transferase</keyword>
<sequence>MAGVVRSWADSGTRDTQALLESVMPRLARGDQTGYVDLLRDQRPTMAWRVQLHDRDGRLVATWPRPLSHSWGFLSPPLEQARDALTDLLTQPRRSLVRGEANMLGELTIYQLRGLWGLPVAGWLYVLASLLALAALISLARSRRLDAPVTRIAPSLRERPGTVERLGLRLGEALNGLDLGVLMLNAQGQVVYMNPAAQRMTGWAWADARNLPALSVLRPDNTDKALPVSESWFADARGPARQEWRLAGRHADGVWVEVQRLPVARRSGEPGAMLLLLRDIARERQQFNSLQREAQLASRTLDFIHDGVAVSDRFGRIRWGNQPLRDMFGYAADELTGMTVAKLLPVPFLNEPDVSLQQYVEGREEHPPAVVGWRKDASTVPVDLQVRELFDDSYAYLLLIRSRSERLERDNLALRLHYLREHGGSAWLEIDPDTLYINQANAQACAWVGHDLERLRRMTLMHLLPVAHREDLEAGIKALRDGHIVRLERDVVWRDTAGTARAVRLRLFYSADEEPPVLLAVVSERISPD</sequence>
<dbReference type="Gene3D" id="3.30.450.20">
    <property type="entry name" value="PAS domain"/>
    <property type="match status" value="3"/>
</dbReference>
<dbReference type="GO" id="GO:0016301">
    <property type="term" value="F:kinase activity"/>
    <property type="evidence" value="ECO:0007669"/>
    <property type="project" value="UniProtKB-KW"/>
</dbReference>
<dbReference type="AlphaFoldDB" id="A0A1Y1SJ11"/>
<keyword evidence="2" id="KW-0472">Membrane</keyword>
<dbReference type="PANTHER" id="PTHR44757:SF2">
    <property type="entry name" value="BIOFILM ARCHITECTURE MAINTENANCE PROTEIN MBAA"/>
    <property type="match status" value="1"/>
</dbReference>
<keyword evidence="1" id="KW-0175">Coiled coil</keyword>
<protein>
    <submittedName>
        <fullName evidence="5">PAS/PAC sensor signal transduction histidine kinase</fullName>
    </submittedName>
</protein>
<dbReference type="PANTHER" id="PTHR44757">
    <property type="entry name" value="DIGUANYLATE CYCLASE DGCP"/>
    <property type="match status" value="1"/>
</dbReference>
<keyword evidence="6" id="KW-1185">Reference proteome</keyword>
<keyword evidence="2" id="KW-0812">Transmembrane</keyword>
<keyword evidence="2" id="KW-1133">Transmembrane helix</keyword>
<evidence type="ECO:0000259" key="4">
    <source>
        <dbReference type="PROSITE" id="PS50113"/>
    </source>
</evidence>
<feature type="domain" description="PAC" evidence="4">
    <location>
        <begin position="240"/>
        <end position="292"/>
    </location>
</feature>
<dbReference type="InterPro" id="IPR052155">
    <property type="entry name" value="Biofilm_reg_signaling"/>
</dbReference>
<feature type="domain" description="PAS" evidence="3">
    <location>
        <begin position="169"/>
        <end position="221"/>
    </location>
</feature>
<evidence type="ECO:0000313" key="5">
    <source>
        <dbReference type="EMBL" id="ORE89189.1"/>
    </source>
</evidence>
<dbReference type="CDD" id="cd00130">
    <property type="entry name" value="PAS"/>
    <property type="match status" value="2"/>
</dbReference>
<dbReference type="PROSITE" id="PS50113">
    <property type="entry name" value="PAC"/>
    <property type="match status" value="1"/>
</dbReference>
<dbReference type="STRING" id="1317117.ATO7_04900"/>
<dbReference type="NCBIfam" id="TIGR00229">
    <property type="entry name" value="sensory_box"/>
    <property type="match status" value="2"/>
</dbReference>
<dbReference type="InterPro" id="IPR013767">
    <property type="entry name" value="PAS_fold"/>
</dbReference>
<evidence type="ECO:0000256" key="1">
    <source>
        <dbReference type="SAM" id="Coils"/>
    </source>
</evidence>
<comment type="caution">
    <text evidence="5">The sequence shown here is derived from an EMBL/GenBank/DDBJ whole genome shotgun (WGS) entry which is preliminary data.</text>
</comment>
<feature type="coiled-coil region" evidence="1">
    <location>
        <begin position="273"/>
        <end position="300"/>
    </location>
</feature>
<evidence type="ECO:0000259" key="3">
    <source>
        <dbReference type="PROSITE" id="PS50112"/>
    </source>
</evidence>
<feature type="transmembrane region" description="Helical" evidence="2">
    <location>
        <begin position="120"/>
        <end position="140"/>
    </location>
</feature>
<dbReference type="SUPFAM" id="SSF55785">
    <property type="entry name" value="PYP-like sensor domain (PAS domain)"/>
    <property type="match status" value="3"/>
</dbReference>
<dbReference type="InterPro" id="IPR000014">
    <property type="entry name" value="PAS"/>
</dbReference>
<dbReference type="SMART" id="SM00091">
    <property type="entry name" value="PAS"/>
    <property type="match status" value="3"/>
</dbReference>
<dbReference type="Proteomes" id="UP000192342">
    <property type="component" value="Unassembled WGS sequence"/>
</dbReference>
<accession>A0A1Y1SJ11</accession>
<evidence type="ECO:0000256" key="2">
    <source>
        <dbReference type="SAM" id="Phobius"/>
    </source>
</evidence>
<evidence type="ECO:0000313" key="6">
    <source>
        <dbReference type="Proteomes" id="UP000192342"/>
    </source>
</evidence>
<dbReference type="Pfam" id="PF00989">
    <property type="entry name" value="PAS"/>
    <property type="match status" value="2"/>
</dbReference>
<dbReference type="PROSITE" id="PS50112">
    <property type="entry name" value="PAS"/>
    <property type="match status" value="2"/>
</dbReference>